<evidence type="ECO:0000256" key="1">
    <source>
        <dbReference type="SAM" id="MobiDB-lite"/>
    </source>
</evidence>
<evidence type="ECO:0000313" key="2">
    <source>
        <dbReference type="EMBL" id="KAK5241463.1"/>
    </source>
</evidence>
<dbReference type="EMBL" id="JAVRRA010010631">
    <property type="protein sequence ID" value="KAK5241463.1"/>
    <property type="molecule type" value="Genomic_DNA"/>
</dbReference>
<protein>
    <submittedName>
        <fullName evidence="2">Uncharacterized protein</fullName>
    </submittedName>
</protein>
<feature type="compositionally biased region" description="Basic residues" evidence="1">
    <location>
        <begin position="1"/>
        <end position="23"/>
    </location>
</feature>
<accession>A0ABR0LTV1</accession>
<reference evidence="2 3" key="1">
    <citation type="submission" date="2023-08" db="EMBL/GenBank/DDBJ databases">
        <title>Black Yeasts Isolated from many extreme environments.</title>
        <authorList>
            <person name="Coleine C."/>
            <person name="Stajich J.E."/>
            <person name="Selbmann L."/>
        </authorList>
    </citation>
    <scope>NUCLEOTIDE SEQUENCE [LARGE SCALE GENOMIC DNA]</scope>
    <source>
        <strain evidence="2 3">CCFEE 536</strain>
    </source>
</reference>
<keyword evidence="3" id="KW-1185">Reference proteome</keyword>
<feature type="region of interest" description="Disordered" evidence="1">
    <location>
        <begin position="1"/>
        <end position="45"/>
    </location>
</feature>
<comment type="caution">
    <text evidence="2">The sequence shown here is derived from an EMBL/GenBank/DDBJ whole genome shotgun (WGS) entry which is preliminary data.</text>
</comment>
<organism evidence="2 3">
    <name type="scientific">Cryomyces antarcticus</name>
    <dbReference type="NCBI Taxonomy" id="329879"/>
    <lineage>
        <taxon>Eukaryota</taxon>
        <taxon>Fungi</taxon>
        <taxon>Dikarya</taxon>
        <taxon>Ascomycota</taxon>
        <taxon>Pezizomycotina</taxon>
        <taxon>Dothideomycetes</taxon>
        <taxon>Dothideomycetes incertae sedis</taxon>
        <taxon>Cryomyces</taxon>
    </lineage>
</organism>
<evidence type="ECO:0000313" key="3">
    <source>
        <dbReference type="Proteomes" id="UP001357485"/>
    </source>
</evidence>
<feature type="non-terminal residue" evidence="2">
    <location>
        <position position="72"/>
    </location>
</feature>
<feature type="non-terminal residue" evidence="2">
    <location>
        <position position="1"/>
    </location>
</feature>
<dbReference type="Proteomes" id="UP001357485">
    <property type="component" value="Unassembled WGS sequence"/>
</dbReference>
<proteinExistence type="predicted"/>
<gene>
    <name evidence="2" type="ORF">LTR16_009354</name>
</gene>
<feature type="compositionally biased region" description="Low complexity" evidence="1">
    <location>
        <begin position="29"/>
        <end position="45"/>
    </location>
</feature>
<name>A0ABR0LTV1_9PEZI</name>
<sequence>RLRASALTRKRPKAQGRAARWRQRRSESTKASSATSTTSSRQARTRMSAICGAASVAGTSSSWGMLLRLPSA</sequence>